<name>A0A922NYE2_9HYPH</name>
<dbReference type="GO" id="GO:0016491">
    <property type="term" value="F:oxidoreductase activity"/>
    <property type="evidence" value="ECO:0007669"/>
    <property type="project" value="UniProtKB-KW"/>
</dbReference>
<evidence type="ECO:0000256" key="1">
    <source>
        <dbReference type="ARBA" id="ARBA00022630"/>
    </source>
</evidence>
<dbReference type="SUPFAM" id="SSF55447">
    <property type="entry name" value="CO dehydrogenase flavoprotein C-terminal domain-like"/>
    <property type="match status" value="1"/>
</dbReference>
<dbReference type="InterPro" id="IPR016167">
    <property type="entry name" value="FAD-bd_PCMH_sub1"/>
</dbReference>
<reference evidence="5 6" key="1">
    <citation type="submission" date="2014-06" db="EMBL/GenBank/DDBJ databases">
        <title>Rhizobium pelagicum/R2-400B4.</title>
        <authorList>
            <person name="Kimes N.E."/>
            <person name="Lopez-Perez M."/>
        </authorList>
    </citation>
    <scope>NUCLEOTIDE SEQUENCE [LARGE SCALE GENOMIC DNA]</scope>
    <source>
        <strain evidence="5 6">R2-400B4</strain>
    </source>
</reference>
<dbReference type="Proteomes" id="UP000052167">
    <property type="component" value="Unassembled WGS sequence"/>
</dbReference>
<dbReference type="GO" id="GO:0071949">
    <property type="term" value="F:FAD binding"/>
    <property type="evidence" value="ECO:0007669"/>
    <property type="project" value="InterPro"/>
</dbReference>
<dbReference type="InterPro" id="IPR016169">
    <property type="entry name" value="FAD-bd_PCMH_sub2"/>
</dbReference>
<dbReference type="InterPro" id="IPR051312">
    <property type="entry name" value="Diverse_Substr_Oxidored"/>
</dbReference>
<dbReference type="AlphaFoldDB" id="A0A922NYE2"/>
<gene>
    <name evidence="5" type="ORF">GV68_19630</name>
</gene>
<dbReference type="PANTHER" id="PTHR42659">
    <property type="entry name" value="XANTHINE DEHYDROGENASE SUBUNIT C-RELATED"/>
    <property type="match status" value="1"/>
</dbReference>
<keyword evidence="2" id="KW-0274">FAD</keyword>
<dbReference type="SUPFAM" id="SSF56176">
    <property type="entry name" value="FAD-binding/transporter-associated domain-like"/>
    <property type="match status" value="1"/>
</dbReference>
<dbReference type="RefSeq" id="WP_037169385.1">
    <property type="nucleotide sequence ID" value="NZ_CAJXID010000017.1"/>
</dbReference>
<evidence type="ECO:0000256" key="3">
    <source>
        <dbReference type="ARBA" id="ARBA00023002"/>
    </source>
</evidence>
<dbReference type="Gene3D" id="3.30.390.50">
    <property type="entry name" value="CO dehydrogenase flavoprotein, C-terminal domain"/>
    <property type="match status" value="1"/>
</dbReference>
<dbReference type="OrthoDB" id="9793944at2"/>
<evidence type="ECO:0000259" key="4">
    <source>
        <dbReference type="PROSITE" id="PS51387"/>
    </source>
</evidence>
<feature type="domain" description="FAD-binding PCMH-type" evidence="4">
    <location>
        <begin position="1"/>
        <end position="177"/>
    </location>
</feature>
<dbReference type="InterPro" id="IPR036318">
    <property type="entry name" value="FAD-bd_PCMH-like_sf"/>
</dbReference>
<dbReference type="Gene3D" id="3.30.465.10">
    <property type="match status" value="1"/>
</dbReference>
<dbReference type="InterPro" id="IPR002346">
    <property type="entry name" value="Mopterin_DH_FAD-bd"/>
</dbReference>
<sequence length="285" mass="30169">MKSPALDYVRVDSLSAAFDAFEAGDGDAQFLAGGHSVVPALNLRLQAPSLLIDISRIPELSGVELCDGWLRICAMTRHAEALTHPLIIHHAPLLCAAAPFVAHPAIRNRATIGGNLVLADPASEFPAAALAMRAEMEIVGRDGVRRVPADAFFLGLYETAMRPGEILRSLFVPPAREGQRVAFDELSRRRGDYAIVGAAIQAVMADQRLSDISIAFLAVGDRPIRAAKAEAALRGGALDGATIAAAQAALEGDLDLEDLPQMPASMRLHLARVLLGRVLGRLGGP</sequence>
<evidence type="ECO:0000256" key="2">
    <source>
        <dbReference type="ARBA" id="ARBA00022827"/>
    </source>
</evidence>
<dbReference type="PROSITE" id="PS51387">
    <property type="entry name" value="FAD_PCMH"/>
    <property type="match status" value="1"/>
</dbReference>
<proteinExistence type="predicted"/>
<keyword evidence="6" id="KW-1185">Reference proteome</keyword>
<dbReference type="InterPro" id="IPR016166">
    <property type="entry name" value="FAD-bd_PCMH"/>
</dbReference>
<organism evidence="5 6">
    <name type="scientific">Pseudorhizobium pelagicum</name>
    <dbReference type="NCBI Taxonomy" id="1509405"/>
    <lineage>
        <taxon>Bacteria</taxon>
        <taxon>Pseudomonadati</taxon>
        <taxon>Pseudomonadota</taxon>
        <taxon>Alphaproteobacteria</taxon>
        <taxon>Hyphomicrobiales</taxon>
        <taxon>Rhizobiaceae</taxon>
        <taxon>Rhizobium/Agrobacterium group</taxon>
        <taxon>Pseudorhizobium</taxon>
    </lineage>
</organism>
<protein>
    <submittedName>
        <fullName evidence="5">Molybdopterin dehydrogenase</fullName>
    </submittedName>
</protein>
<keyword evidence="3" id="KW-0560">Oxidoreductase</keyword>
<comment type="caution">
    <text evidence="5">The sequence shown here is derived from an EMBL/GenBank/DDBJ whole genome shotgun (WGS) entry which is preliminary data.</text>
</comment>
<dbReference type="Gene3D" id="3.30.43.10">
    <property type="entry name" value="Uridine Diphospho-n-acetylenolpyruvylglucosamine Reductase, domain 2"/>
    <property type="match status" value="1"/>
</dbReference>
<keyword evidence="1" id="KW-0285">Flavoprotein</keyword>
<evidence type="ECO:0000313" key="5">
    <source>
        <dbReference type="EMBL" id="KEQ02894.1"/>
    </source>
</evidence>
<dbReference type="SMART" id="SM01092">
    <property type="entry name" value="CO_deh_flav_C"/>
    <property type="match status" value="1"/>
</dbReference>
<dbReference type="Pfam" id="PF03450">
    <property type="entry name" value="CO_deh_flav_C"/>
    <property type="match status" value="1"/>
</dbReference>
<dbReference type="Pfam" id="PF00941">
    <property type="entry name" value="FAD_binding_5"/>
    <property type="match status" value="1"/>
</dbReference>
<dbReference type="InterPro" id="IPR036683">
    <property type="entry name" value="CO_DH_flav_C_dom_sf"/>
</dbReference>
<accession>A0A922NYE2</accession>
<dbReference type="EMBL" id="JOKJ01000041">
    <property type="protein sequence ID" value="KEQ02894.1"/>
    <property type="molecule type" value="Genomic_DNA"/>
</dbReference>
<dbReference type="PANTHER" id="PTHR42659:SF2">
    <property type="entry name" value="XANTHINE DEHYDROGENASE SUBUNIT C-RELATED"/>
    <property type="match status" value="1"/>
</dbReference>
<dbReference type="InterPro" id="IPR005107">
    <property type="entry name" value="CO_DH_flav_C"/>
</dbReference>
<evidence type="ECO:0000313" key="6">
    <source>
        <dbReference type="Proteomes" id="UP000052167"/>
    </source>
</evidence>